<name>H1S910_9BURK</name>
<accession>H1S910</accession>
<organism evidence="1 2">
    <name type="scientific">Cupriavidus basilensis OR16</name>
    <dbReference type="NCBI Taxonomy" id="1127483"/>
    <lineage>
        <taxon>Bacteria</taxon>
        <taxon>Pseudomonadati</taxon>
        <taxon>Pseudomonadota</taxon>
        <taxon>Betaproteobacteria</taxon>
        <taxon>Burkholderiales</taxon>
        <taxon>Burkholderiaceae</taxon>
        <taxon>Cupriavidus</taxon>
    </lineage>
</organism>
<protein>
    <recommendedName>
        <fullName evidence="3">DUF2188 domain-containing protein</fullName>
    </recommendedName>
</protein>
<evidence type="ECO:0008006" key="3">
    <source>
        <dbReference type="Google" id="ProtNLM"/>
    </source>
</evidence>
<dbReference type="EMBL" id="AHJE01000054">
    <property type="protein sequence ID" value="EHP41026.1"/>
    <property type="molecule type" value="Genomic_DNA"/>
</dbReference>
<dbReference type="AlphaFoldDB" id="H1S910"/>
<dbReference type="Pfam" id="PF09954">
    <property type="entry name" value="DUF2188"/>
    <property type="match status" value="1"/>
</dbReference>
<dbReference type="RefSeq" id="WP_006159917.1">
    <property type="nucleotide sequence ID" value="NZ_AHJE01000054.1"/>
</dbReference>
<evidence type="ECO:0000313" key="1">
    <source>
        <dbReference type="EMBL" id="EHP41026.1"/>
    </source>
</evidence>
<dbReference type="Proteomes" id="UP000005808">
    <property type="component" value="Unassembled WGS sequence"/>
</dbReference>
<evidence type="ECO:0000313" key="2">
    <source>
        <dbReference type="Proteomes" id="UP000005808"/>
    </source>
</evidence>
<reference evidence="1 2" key="1">
    <citation type="journal article" date="2012" name="J. Bacteriol.">
        <title>De Novo Genome Project of Cupriavidus basilensis OR16.</title>
        <authorList>
            <person name="Cserhati M."/>
            <person name="Kriszt B."/>
            <person name="Szoboszlay S."/>
            <person name="Toth A."/>
            <person name="Szabo I."/>
            <person name="Tancsics A."/>
            <person name="Nagy I."/>
            <person name="Horvath B."/>
            <person name="Nagy I."/>
            <person name="Kukolya J."/>
        </authorList>
    </citation>
    <scope>NUCLEOTIDE SEQUENCE [LARGE SCALE GENOMIC DNA]</scope>
    <source>
        <strain evidence="1 2">OR16</strain>
    </source>
</reference>
<dbReference type="OrthoDB" id="8858565at2"/>
<proteinExistence type="predicted"/>
<dbReference type="InterPro" id="IPR018691">
    <property type="entry name" value="DUF2188"/>
</dbReference>
<gene>
    <name evidence="1" type="ORF">OR16_22428</name>
</gene>
<sequence>MKGDIHVMPATGKRWAVDVESTEQSVVFYDTEQEAIDAGKAKARRNQVELLIHGLDGRVRERDMHGRNPRKNWG</sequence>
<comment type="caution">
    <text evidence="1">The sequence shown here is derived from an EMBL/GenBank/DDBJ whole genome shotgun (WGS) entry which is preliminary data.</text>
</comment>